<accession>A0ABV9ENL5</accession>
<keyword evidence="4" id="KW-0677">Repeat</keyword>
<dbReference type="PROSITE" id="PS51146">
    <property type="entry name" value="KAIC"/>
    <property type="match status" value="2"/>
</dbReference>
<dbReference type="InterPro" id="IPR003593">
    <property type="entry name" value="AAA+_ATPase"/>
</dbReference>
<dbReference type="PANTHER" id="PTHR42926">
    <property type="match status" value="1"/>
</dbReference>
<comment type="caution">
    <text evidence="9">The sequence shown here is derived from an EMBL/GenBank/DDBJ whole genome shotgun (WGS) entry which is preliminary data.</text>
</comment>
<dbReference type="InterPro" id="IPR051347">
    <property type="entry name" value="Circadian_clock_KaiC-rel"/>
</dbReference>
<name>A0ABV9ENL5_9ACTN</name>
<evidence type="ECO:0000256" key="1">
    <source>
        <dbReference type="ARBA" id="ARBA00012513"/>
    </source>
</evidence>
<evidence type="ECO:0000256" key="3">
    <source>
        <dbReference type="ARBA" id="ARBA00022679"/>
    </source>
</evidence>
<dbReference type="InterPro" id="IPR014774">
    <property type="entry name" value="KaiC-like_dom"/>
</dbReference>
<dbReference type="PIRSF" id="PIRSF039117">
    <property type="entry name" value="KaiC"/>
    <property type="match status" value="1"/>
</dbReference>
<evidence type="ECO:0000256" key="5">
    <source>
        <dbReference type="ARBA" id="ARBA00022777"/>
    </source>
</evidence>
<evidence type="ECO:0000256" key="4">
    <source>
        <dbReference type="ARBA" id="ARBA00022737"/>
    </source>
</evidence>
<feature type="region of interest" description="Disordered" evidence="7">
    <location>
        <begin position="483"/>
        <end position="507"/>
    </location>
</feature>
<evidence type="ECO:0000259" key="8">
    <source>
        <dbReference type="PROSITE" id="PS51146"/>
    </source>
</evidence>
<dbReference type="GO" id="GO:0004674">
    <property type="term" value="F:protein serine/threonine kinase activity"/>
    <property type="evidence" value="ECO:0007669"/>
    <property type="project" value="UniProtKB-EC"/>
</dbReference>
<dbReference type="PANTHER" id="PTHR42926:SF1">
    <property type="entry name" value="CIRCADIAN CLOCK OSCILLATOR PROTEIN KAIC 1"/>
    <property type="match status" value="1"/>
</dbReference>
<feature type="domain" description="KaiC" evidence="8">
    <location>
        <begin position="8"/>
        <end position="251"/>
    </location>
</feature>
<organism evidence="9 10">
    <name type="scientific">Sphaerisporangium corydalis</name>
    <dbReference type="NCBI Taxonomy" id="1441875"/>
    <lineage>
        <taxon>Bacteria</taxon>
        <taxon>Bacillati</taxon>
        <taxon>Actinomycetota</taxon>
        <taxon>Actinomycetes</taxon>
        <taxon>Streptosporangiales</taxon>
        <taxon>Streptosporangiaceae</taxon>
        <taxon>Sphaerisporangium</taxon>
    </lineage>
</organism>
<dbReference type="EC" id="2.7.11.1" evidence="1"/>
<dbReference type="Gene3D" id="3.40.50.300">
    <property type="entry name" value="P-loop containing nucleotide triphosphate hydrolases"/>
    <property type="match status" value="2"/>
</dbReference>
<dbReference type="Pfam" id="PF06745">
    <property type="entry name" value="ATPase"/>
    <property type="match status" value="2"/>
</dbReference>
<dbReference type="InterPro" id="IPR027417">
    <property type="entry name" value="P-loop_NTPase"/>
</dbReference>
<dbReference type="NCBIfam" id="NF006799">
    <property type="entry name" value="PRK09302.1"/>
    <property type="match status" value="1"/>
</dbReference>
<reference evidence="10" key="1">
    <citation type="journal article" date="2019" name="Int. J. Syst. Evol. Microbiol.">
        <title>The Global Catalogue of Microorganisms (GCM) 10K type strain sequencing project: providing services to taxonomists for standard genome sequencing and annotation.</title>
        <authorList>
            <consortium name="The Broad Institute Genomics Platform"/>
            <consortium name="The Broad Institute Genome Sequencing Center for Infectious Disease"/>
            <person name="Wu L."/>
            <person name="Ma J."/>
        </authorList>
    </citation>
    <scope>NUCLEOTIDE SEQUENCE [LARGE SCALE GENOMIC DNA]</scope>
    <source>
        <strain evidence="10">CCUG 49560</strain>
    </source>
</reference>
<dbReference type="RefSeq" id="WP_262844354.1">
    <property type="nucleotide sequence ID" value="NZ_JANZYP010000028.1"/>
</dbReference>
<keyword evidence="6" id="KW-0378">Hydrolase</keyword>
<dbReference type="SUPFAM" id="SSF52540">
    <property type="entry name" value="P-loop containing nucleoside triphosphate hydrolases"/>
    <property type="match status" value="2"/>
</dbReference>
<keyword evidence="5" id="KW-0418">Kinase</keyword>
<keyword evidence="2" id="KW-0597">Phosphoprotein</keyword>
<protein>
    <recommendedName>
        <fullName evidence="1">non-specific serine/threonine protein kinase</fullName>
        <ecNumber evidence="1">2.7.11.1</ecNumber>
    </recommendedName>
</protein>
<sequence>MDGSTAIERVPTGIDGFDHVALGGLPARRSTLVSGTTGSGKTVFAVEFLARGILCFDEPGVFVTFEEAPAGIRLNSASLGFPIERWEDEGRWAFVDASDVLTDEAPAVGAYDFGGLAARVTYAVRRTGARRVVLDSLGALFARFADAAVVRRELLKITLGLQALGVTSVVTAERPGEYDGVTRHGVEPFVMDNVVVLRNALRRGRRSRTLEIVKFRGAAHRTGEWIFTIDPAEGIVLVPPAFLAASTGGRASTVRVSSGNAGLDEMCGGGLYRDAVVLVSGPTGMGKTLTALRFAATAAESGERCLICTFDETREQLLRDAGGWGLDLRAMEASGLLRVVSGYPEVASPEDHFLRIRRSIEEFAPTRLVVDTLSSLERVVSQRALLDFVIALGALLRRDEITTLLTAAPTGHAVPAGVSAVTMEIAGLADVWIMLRYAERAGEARRAVTVLRARGSAHDHRIREFTIDGGGMRIGEPLNGVPHVSTGNADPTALWPPSARATDRPPG</sequence>
<dbReference type="EMBL" id="JBHSFN010000017">
    <property type="protein sequence ID" value="MFC4589574.1"/>
    <property type="molecule type" value="Genomic_DNA"/>
</dbReference>
<dbReference type="InterPro" id="IPR010624">
    <property type="entry name" value="KaiC_dom"/>
</dbReference>
<dbReference type="InterPro" id="IPR030665">
    <property type="entry name" value="KaiC"/>
</dbReference>
<feature type="domain" description="KaiC" evidence="8">
    <location>
        <begin position="254"/>
        <end position="488"/>
    </location>
</feature>
<keyword evidence="3 9" id="KW-0808">Transferase</keyword>
<dbReference type="Proteomes" id="UP001595891">
    <property type="component" value="Unassembled WGS sequence"/>
</dbReference>
<evidence type="ECO:0000256" key="7">
    <source>
        <dbReference type="SAM" id="MobiDB-lite"/>
    </source>
</evidence>
<dbReference type="SMART" id="SM00382">
    <property type="entry name" value="AAA"/>
    <property type="match status" value="2"/>
</dbReference>
<evidence type="ECO:0000256" key="6">
    <source>
        <dbReference type="ARBA" id="ARBA00022801"/>
    </source>
</evidence>
<evidence type="ECO:0000313" key="10">
    <source>
        <dbReference type="Proteomes" id="UP001595891"/>
    </source>
</evidence>
<evidence type="ECO:0000256" key="2">
    <source>
        <dbReference type="ARBA" id="ARBA00022553"/>
    </source>
</evidence>
<proteinExistence type="predicted"/>
<evidence type="ECO:0000313" key="9">
    <source>
        <dbReference type="EMBL" id="MFC4589574.1"/>
    </source>
</evidence>
<gene>
    <name evidence="9" type="primary">kaiC</name>
    <name evidence="9" type="ORF">ACFO8L_26040</name>
</gene>
<keyword evidence="10" id="KW-1185">Reference proteome</keyword>